<comment type="caution">
    <text evidence="1">The sequence shown here is derived from an EMBL/GenBank/DDBJ whole genome shotgun (WGS) entry which is preliminary data.</text>
</comment>
<gene>
    <name evidence="1" type="ORF">RPERSI_LOCUS725</name>
</gene>
<accession>A0ACA9KHU3</accession>
<dbReference type="EMBL" id="CAJVQC010000579">
    <property type="protein sequence ID" value="CAG8474648.1"/>
    <property type="molecule type" value="Genomic_DNA"/>
</dbReference>
<name>A0ACA9KHU3_9GLOM</name>
<keyword evidence="2" id="KW-1185">Reference proteome</keyword>
<evidence type="ECO:0000313" key="1">
    <source>
        <dbReference type="EMBL" id="CAG8474648.1"/>
    </source>
</evidence>
<evidence type="ECO:0000313" key="2">
    <source>
        <dbReference type="Proteomes" id="UP000789920"/>
    </source>
</evidence>
<proteinExistence type="predicted"/>
<organism evidence="1 2">
    <name type="scientific">Racocetra persica</name>
    <dbReference type="NCBI Taxonomy" id="160502"/>
    <lineage>
        <taxon>Eukaryota</taxon>
        <taxon>Fungi</taxon>
        <taxon>Fungi incertae sedis</taxon>
        <taxon>Mucoromycota</taxon>
        <taxon>Glomeromycotina</taxon>
        <taxon>Glomeromycetes</taxon>
        <taxon>Diversisporales</taxon>
        <taxon>Gigasporaceae</taxon>
        <taxon>Racocetra</taxon>
    </lineage>
</organism>
<protein>
    <submittedName>
        <fullName evidence="1">3035_t:CDS:1</fullName>
    </submittedName>
</protein>
<dbReference type="Proteomes" id="UP000789920">
    <property type="component" value="Unassembled WGS sequence"/>
</dbReference>
<sequence>MTHDQMTAVSMKLTKDILECVCADRVGITAAFDGWINIKQKHLFGVVLITSQSISLIWNACNISNLQSKTENDNNEDFAQESEESSVSNNETCSPTTNNSPSEVAKVTETTKVTEVTKMTKVTEGDIADEAKTSDEEEDWSNIIEN</sequence>
<reference evidence="1" key="1">
    <citation type="submission" date="2021-06" db="EMBL/GenBank/DDBJ databases">
        <authorList>
            <person name="Kallberg Y."/>
            <person name="Tangrot J."/>
            <person name="Rosling A."/>
        </authorList>
    </citation>
    <scope>NUCLEOTIDE SEQUENCE</scope>
    <source>
        <strain evidence="1">MA461A</strain>
    </source>
</reference>